<keyword evidence="2" id="KW-1185">Reference proteome</keyword>
<dbReference type="Proteomes" id="UP000676169">
    <property type="component" value="Chromosome"/>
</dbReference>
<reference evidence="1" key="1">
    <citation type="submission" date="2021-04" db="EMBL/GenBank/DDBJ databases">
        <title>Luteolibacter sp. 32A isolated from the skin of an Anderson's salamander (Ambystoma andersonii).</title>
        <authorList>
            <person name="Spergser J."/>
            <person name="Busse H.-J."/>
        </authorList>
    </citation>
    <scope>NUCLEOTIDE SEQUENCE</scope>
    <source>
        <strain evidence="1">32A</strain>
    </source>
</reference>
<proteinExistence type="predicted"/>
<sequence>MPAGAHIHAGKILLAKARLAAQAGDETEALRLTGLVGNLADRLHDLDVPNLQTETASLGLERVLQQAIVRHFLPTIGKQADLKRWRPLIEREGRYDPQELAKVMRGEFHTTSRDLLLPMILDERNRLRPRDGMAVARAYAASFDQWVRSMDSAGLKDLQADPGLEQTWNNSHASAEGRRILDTLFVSSPAWSKGFVRMSYRAGLNHTVLDLAAAEQRGERVEERGKELSGGAYVFDSPQRMVSLSASIAVPGVEPVALPW</sequence>
<dbReference type="EMBL" id="CP073100">
    <property type="protein sequence ID" value="QUE49330.1"/>
    <property type="molecule type" value="Genomic_DNA"/>
</dbReference>
<gene>
    <name evidence="1" type="ORF">KBB96_10645</name>
</gene>
<evidence type="ECO:0000313" key="1">
    <source>
        <dbReference type="EMBL" id="QUE49330.1"/>
    </source>
</evidence>
<evidence type="ECO:0000313" key="2">
    <source>
        <dbReference type="Proteomes" id="UP000676169"/>
    </source>
</evidence>
<dbReference type="RefSeq" id="WP_211629391.1">
    <property type="nucleotide sequence ID" value="NZ_CP073100.1"/>
</dbReference>
<dbReference type="AlphaFoldDB" id="A0A975G6T5"/>
<dbReference type="KEGG" id="lamb:KBB96_10645"/>
<protein>
    <submittedName>
        <fullName evidence="1">Uncharacterized protein</fullName>
    </submittedName>
</protein>
<accession>A0A975G6T5</accession>
<name>A0A975G6T5_9BACT</name>
<organism evidence="1 2">
    <name type="scientific">Luteolibacter ambystomatis</name>
    <dbReference type="NCBI Taxonomy" id="2824561"/>
    <lineage>
        <taxon>Bacteria</taxon>
        <taxon>Pseudomonadati</taxon>
        <taxon>Verrucomicrobiota</taxon>
        <taxon>Verrucomicrobiia</taxon>
        <taxon>Verrucomicrobiales</taxon>
        <taxon>Verrucomicrobiaceae</taxon>
        <taxon>Luteolibacter</taxon>
    </lineage>
</organism>